<reference evidence="2 3" key="1">
    <citation type="submission" date="2020-08" db="EMBL/GenBank/DDBJ databases">
        <title>Genomic Encyclopedia of Type Strains, Phase IV (KMG-IV): sequencing the most valuable type-strain genomes for metagenomic binning, comparative biology and taxonomic classification.</title>
        <authorList>
            <person name="Goeker M."/>
        </authorList>
    </citation>
    <scope>NUCLEOTIDE SEQUENCE [LARGE SCALE GENOMIC DNA]</scope>
    <source>
        <strain evidence="2 3">DSM 28570</strain>
    </source>
</reference>
<protein>
    <submittedName>
        <fullName evidence="2">PhzF family phenazine biosynthesis protein</fullName>
    </submittedName>
</protein>
<dbReference type="Gene3D" id="3.10.310.10">
    <property type="entry name" value="Diaminopimelate Epimerase, Chain A, domain 1"/>
    <property type="match status" value="2"/>
</dbReference>
<comment type="caution">
    <text evidence="2">The sequence shown here is derived from an EMBL/GenBank/DDBJ whole genome shotgun (WGS) entry which is preliminary data.</text>
</comment>
<dbReference type="PIRSF" id="PIRSF016184">
    <property type="entry name" value="PhzC_PhzF"/>
    <property type="match status" value="1"/>
</dbReference>
<dbReference type="Proteomes" id="UP000539642">
    <property type="component" value="Unassembled WGS sequence"/>
</dbReference>
<proteinExistence type="predicted"/>
<dbReference type="AlphaFoldDB" id="A0A840V0P0"/>
<dbReference type="GO" id="GO:0016853">
    <property type="term" value="F:isomerase activity"/>
    <property type="evidence" value="ECO:0007669"/>
    <property type="project" value="TreeGrafter"/>
</dbReference>
<dbReference type="GO" id="GO:0005737">
    <property type="term" value="C:cytoplasm"/>
    <property type="evidence" value="ECO:0007669"/>
    <property type="project" value="TreeGrafter"/>
</dbReference>
<dbReference type="NCBIfam" id="TIGR00654">
    <property type="entry name" value="PhzF_family"/>
    <property type="match status" value="1"/>
</dbReference>
<dbReference type="SUPFAM" id="SSF54506">
    <property type="entry name" value="Diaminopimelate epimerase-like"/>
    <property type="match status" value="1"/>
</dbReference>
<sequence>MKQFRFKKLDAFAAGQSSGNPAGMITVDSFADIAPEEMQQIARELQGFVSEVGFVCRMAPERVALRYFSAEREVAFCGHATIAILYDLFANDPDLRNLPAIHVDTTTSSLIAENRVAPDNAVFISAPNPVSTRQDIAETSIATALGIDPTDISTSLPTAKINAGLETLLVPFTTLQSTLTVLPDQDRLRRFCEDHAIDIVTIFTGETARFDAAWRSRVFAPRFGYLEDPATGSGNAALGHYLLQQGLWDGETLIIEQNGERDDPNIIKLMARSREKGGPQVFIGGGAVSRIEGLYLLRRPGS</sequence>
<evidence type="ECO:0000256" key="1">
    <source>
        <dbReference type="PIRSR" id="PIRSR016184-1"/>
    </source>
</evidence>
<dbReference type="Pfam" id="PF02567">
    <property type="entry name" value="PhzC-PhzF"/>
    <property type="match status" value="1"/>
</dbReference>
<gene>
    <name evidence="2" type="ORF">HNQ81_002996</name>
</gene>
<evidence type="ECO:0000313" key="2">
    <source>
        <dbReference type="EMBL" id="MBB5349244.1"/>
    </source>
</evidence>
<dbReference type="InterPro" id="IPR003719">
    <property type="entry name" value="Phenazine_PhzF-like"/>
</dbReference>
<feature type="active site" evidence="1">
    <location>
        <position position="51"/>
    </location>
</feature>
<dbReference type="RefSeq" id="WP_183352051.1">
    <property type="nucleotide sequence ID" value="NZ_JACHEO010000021.1"/>
</dbReference>
<evidence type="ECO:0000313" key="3">
    <source>
        <dbReference type="Proteomes" id="UP000539642"/>
    </source>
</evidence>
<dbReference type="PANTHER" id="PTHR13774">
    <property type="entry name" value="PHENAZINE BIOSYNTHESIS PROTEIN"/>
    <property type="match status" value="1"/>
</dbReference>
<organism evidence="2 3">
    <name type="scientific">Desulfoprunum benzoelyticum</name>
    <dbReference type="NCBI Taxonomy" id="1506996"/>
    <lineage>
        <taxon>Bacteria</taxon>
        <taxon>Pseudomonadati</taxon>
        <taxon>Thermodesulfobacteriota</taxon>
        <taxon>Desulfobulbia</taxon>
        <taxon>Desulfobulbales</taxon>
        <taxon>Desulfobulbaceae</taxon>
        <taxon>Desulfoprunum</taxon>
    </lineage>
</organism>
<name>A0A840V0P0_9BACT</name>
<keyword evidence="3" id="KW-1185">Reference proteome</keyword>
<accession>A0A840V0P0</accession>
<dbReference type="EMBL" id="JACHEO010000021">
    <property type="protein sequence ID" value="MBB5349244.1"/>
    <property type="molecule type" value="Genomic_DNA"/>
</dbReference>